<comment type="caution">
    <text evidence="2">The sequence shown here is derived from an EMBL/GenBank/DDBJ whole genome shotgun (WGS) entry which is preliminary data.</text>
</comment>
<proteinExistence type="predicted"/>
<organism evidence="2 3">
    <name type="scientific">Fusarium beomiforme</name>
    <dbReference type="NCBI Taxonomy" id="44412"/>
    <lineage>
        <taxon>Eukaryota</taxon>
        <taxon>Fungi</taxon>
        <taxon>Dikarya</taxon>
        <taxon>Ascomycota</taxon>
        <taxon>Pezizomycotina</taxon>
        <taxon>Sordariomycetes</taxon>
        <taxon>Hypocreomycetidae</taxon>
        <taxon>Hypocreales</taxon>
        <taxon>Nectriaceae</taxon>
        <taxon>Fusarium</taxon>
        <taxon>Fusarium burgessii species complex</taxon>
    </lineage>
</organism>
<evidence type="ECO:0000313" key="3">
    <source>
        <dbReference type="Proteomes" id="UP000730481"/>
    </source>
</evidence>
<sequence>MSWLRSCLIFACIVEGSYDLSKASGPRSSIGNVHALVAIAASYKTLHSIAEDILYHEFAPGYGDSELSEHYTYDLRLNQFMRTVGRRRDLAERVRMVFIHPKHSENPGVEQTIASLHQGASDLGIDIAAAWKDRAADAMDGQRCKGDWKLEYSLEINVDCFCIIKNAPNLEELNVQEDFPRGTDETFADKSKIMTLRIEASYEYSHLRWPIAFAAKDLRSFVFEASNSPIESGNNWPIEEVLSYLHSYFHTLETLHLDFRGKLNIPLFSYYSPDFTLREFYKLRHVSLNTGIVFDVSTEVEDWEIELDEDYLNEIGRGGSVFFSYCIERRRPNFNKGSMDSMISWRLPPSITSLHLACDEGQNIDHVETGLMGLAEAKIGCLDNLKHVCLDYRGRVDDMVHGSMVQAGFNFTYESWPVSFKDLPDL</sequence>
<keyword evidence="1" id="KW-0732">Signal</keyword>
<feature type="signal peptide" evidence="1">
    <location>
        <begin position="1"/>
        <end position="19"/>
    </location>
</feature>
<accession>A0A9P5DXB0</accession>
<dbReference type="Proteomes" id="UP000730481">
    <property type="component" value="Unassembled WGS sequence"/>
</dbReference>
<reference evidence="2" key="2">
    <citation type="submission" date="2020-02" db="EMBL/GenBank/DDBJ databases">
        <title>Identification and distribution of gene clusters putatively required for synthesis of sphingolipid metabolism inhibitors in phylogenetically diverse species of the filamentous fungus Fusarium.</title>
        <authorList>
            <person name="Kim H.-S."/>
            <person name="Busman M."/>
            <person name="Brown D.W."/>
            <person name="Divon H."/>
            <person name="Uhlig S."/>
            <person name="Proctor R.H."/>
        </authorList>
    </citation>
    <scope>NUCLEOTIDE SEQUENCE</scope>
    <source>
        <strain evidence="2">NRRL 25174</strain>
    </source>
</reference>
<protein>
    <submittedName>
        <fullName evidence="2">Uncharacterized protein</fullName>
    </submittedName>
</protein>
<gene>
    <name evidence="2" type="ORF">FBEOM_8350</name>
</gene>
<dbReference type="AlphaFoldDB" id="A0A9P5DXB0"/>
<dbReference type="OrthoDB" id="2520703at2759"/>
<keyword evidence="3" id="KW-1185">Reference proteome</keyword>
<dbReference type="EMBL" id="PVQB02000385">
    <property type="protein sequence ID" value="KAF4337753.1"/>
    <property type="molecule type" value="Genomic_DNA"/>
</dbReference>
<name>A0A9P5DXB0_9HYPO</name>
<evidence type="ECO:0000256" key="1">
    <source>
        <dbReference type="SAM" id="SignalP"/>
    </source>
</evidence>
<reference evidence="2" key="1">
    <citation type="journal article" date="2017" name="Mycologia">
        <title>Fusarium algeriense, sp. nov., a novel toxigenic crown rot pathogen of durum wheat from Algeria is nested in the Fusarium burgessii species complex.</title>
        <authorList>
            <person name="Laraba I."/>
            <person name="Keddad A."/>
            <person name="Boureghda H."/>
            <person name="Abdallah N."/>
            <person name="Vaughan M.M."/>
            <person name="Proctor R.H."/>
            <person name="Busman M."/>
            <person name="O'Donnell K."/>
        </authorList>
    </citation>
    <scope>NUCLEOTIDE SEQUENCE</scope>
    <source>
        <strain evidence="2">NRRL 25174</strain>
    </source>
</reference>
<feature type="chain" id="PRO_5040423186" evidence="1">
    <location>
        <begin position="20"/>
        <end position="426"/>
    </location>
</feature>
<evidence type="ECO:0000313" key="2">
    <source>
        <dbReference type="EMBL" id="KAF4337753.1"/>
    </source>
</evidence>